<keyword evidence="1" id="KW-0472">Membrane</keyword>
<feature type="transmembrane region" description="Helical" evidence="1">
    <location>
        <begin position="21"/>
        <end position="40"/>
    </location>
</feature>
<dbReference type="AlphaFoldDB" id="A0AAW4BK13"/>
<evidence type="ECO:0000256" key="1">
    <source>
        <dbReference type="SAM" id="Phobius"/>
    </source>
</evidence>
<protein>
    <submittedName>
        <fullName evidence="3">Uncharacterized protein</fullName>
    </submittedName>
</protein>
<keyword evidence="4" id="KW-1185">Reference proteome</keyword>
<keyword evidence="1" id="KW-0812">Transmembrane</keyword>
<comment type="caution">
    <text evidence="3">The sequence shown here is derived from an EMBL/GenBank/DDBJ whole genome shotgun (WGS) entry which is preliminary data.</text>
</comment>
<keyword evidence="1" id="KW-1133">Transmembrane helix</keyword>
<dbReference type="EMBL" id="SCLC01000285">
    <property type="protein sequence ID" value="MBF4436681.1"/>
    <property type="molecule type" value="Genomic_DNA"/>
</dbReference>
<organism evidence="3 5">
    <name type="scientific">Vibrio anguillarum</name>
    <name type="common">Listonella anguillarum</name>
    <dbReference type="NCBI Taxonomy" id="55601"/>
    <lineage>
        <taxon>Bacteria</taxon>
        <taxon>Pseudomonadati</taxon>
        <taxon>Pseudomonadota</taxon>
        <taxon>Gammaproteobacteria</taxon>
        <taxon>Vibrionales</taxon>
        <taxon>Vibrionaceae</taxon>
        <taxon>Vibrio</taxon>
    </lineage>
</organism>
<reference evidence="3 4" key="1">
    <citation type="journal article" date="2021" name="PeerJ">
        <title>Analysis of 44 Vibrio anguillarum genomes reveals high genetic diversity.</title>
        <authorList>
            <person name="Hansen M.J."/>
            <person name="Dalsgaard I."/>
        </authorList>
    </citation>
    <scope>NUCLEOTIDE SEQUENCE</scope>
    <source>
        <strain evidence="2 4">040915-1/1B</strain>
        <strain evidence="3">850617-1/1</strain>
    </source>
</reference>
<evidence type="ECO:0000313" key="3">
    <source>
        <dbReference type="EMBL" id="MBF4436681.1"/>
    </source>
</evidence>
<dbReference type="EMBL" id="RDPI01000016">
    <property type="protein sequence ID" value="MBF4374133.1"/>
    <property type="molecule type" value="Genomic_DNA"/>
</dbReference>
<dbReference type="Proteomes" id="UP000786185">
    <property type="component" value="Unassembled WGS sequence"/>
</dbReference>
<proteinExistence type="predicted"/>
<name>A0AAW4BK13_VIBAN</name>
<evidence type="ECO:0000313" key="4">
    <source>
        <dbReference type="Proteomes" id="UP000726136"/>
    </source>
</evidence>
<accession>A0AAW4BK13</accession>
<sequence length="117" mass="13367">MKEDDEKIIAKAAKMYVRQVQLGWLKVAIFLPIVLGYLGYQHWIAKPQAAHEVAYINLGSTYDRSTIQQLIQAELAKDRVRAVIVVMPPHSDQPMLQMVNRQDKDKDVFLVVNANGY</sequence>
<dbReference type="Proteomes" id="UP000726136">
    <property type="component" value="Unassembled WGS sequence"/>
</dbReference>
<evidence type="ECO:0000313" key="2">
    <source>
        <dbReference type="EMBL" id="MBF4374133.1"/>
    </source>
</evidence>
<gene>
    <name evidence="2" type="ORF">EAY46_13745</name>
    <name evidence="3" type="ORF">ERJ77_19725</name>
</gene>
<dbReference type="RefSeq" id="WP_194663739.1">
    <property type="nucleotide sequence ID" value="NZ_RDPI01000016.1"/>
</dbReference>
<evidence type="ECO:0000313" key="5">
    <source>
        <dbReference type="Proteomes" id="UP000786185"/>
    </source>
</evidence>